<reference evidence="2" key="1">
    <citation type="journal article" date="2015" name="Genome">
        <title>Whole Genome Sequence of the Non-Microcystin-Producing Microcystis aeruginosa Strain NIES-44.</title>
        <authorList>
            <person name="Okano K."/>
            <person name="Miyata N."/>
            <person name="Ozaki Y."/>
        </authorList>
    </citation>
    <scope>NUCLEOTIDE SEQUENCE [LARGE SCALE GENOMIC DNA]</scope>
    <source>
        <strain evidence="2">NIES-44</strain>
    </source>
</reference>
<protein>
    <submittedName>
        <fullName evidence="1">Uncharacterized protein</fullName>
    </submittedName>
</protein>
<proteinExistence type="predicted"/>
<name>A0A0A1VQU6_MICAE</name>
<evidence type="ECO:0000313" key="2">
    <source>
        <dbReference type="Proteomes" id="UP000030321"/>
    </source>
</evidence>
<organism evidence="1 2">
    <name type="scientific">Microcystis aeruginosa NIES-44</name>
    <dbReference type="NCBI Taxonomy" id="449439"/>
    <lineage>
        <taxon>Bacteria</taxon>
        <taxon>Bacillati</taxon>
        <taxon>Cyanobacteriota</taxon>
        <taxon>Cyanophyceae</taxon>
        <taxon>Oscillatoriophycideae</taxon>
        <taxon>Chroococcales</taxon>
        <taxon>Microcystaceae</taxon>
        <taxon>Microcystis</taxon>
    </lineage>
</organism>
<accession>A0A0A1VQU6</accession>
<gene>
    <name evidence="1" type="ORF">N44_00247</name>
</gene>
<dbReference type="EMBL" id="BBPA01000015">
    <property type="protein sequence ID" value="GAL91959.1"/>
    <property type="molecule type" value="Genomic_DNA"/>
</dbReference>
<dbReference type="Proteomes" id="UP000030321">
    <property type="component" value="Unassembled WGS sequence"/>
</dbReference>
<sequence>MSCLVRRQETLASSQEFGVRRQDNKSTLFPVPCSLFPVPGSLTTDN</sequence>
<evidence type="ECO:0000313" key="1">
    <source>
        <dbReference type="EMBL" id="GAL91959.1"/>
    </source>
</evidence>
<comment type="caution">
    <text evidence="1">The sequence shown here is derived from an EMBL/GenBank/DDBJ whole genome shotgun (WGS) entry which is preliminary data.</text>
</comment>
<dbReference type="AlphaFoldDB" id="A0A0A1VQU6"/>